<dbReference type="SUPFAM" id="SSF48452">
    <property type="entry name" value="TPR-like"/>
    <property type="match status" value="1"/>
</dbReference>
<dbReference type="RefSeq" id="WP_210758671.1">
    <property type="nucleotide sequence ID" value="NZ_CP060139.1"/>
</dbReference>
<evidence type="ECO:0000313" key="3">
    <source>
        <dbReference type="Proteomes" id="UP000516305"/>
    </source>
</evidence>
<dbReference type="InterPro" id="IPR011990">
    <property type="entry name" value="TPR-like_helical_dom_sf"/>
</dbReference>
<feature type="chain" id="PRO_5029018762" evidence="1">
    <location>
        <begin position="19"/>
        <end position="286"/>
    </location>
</feature>
<reference evidence="2 3" key="1">
    <citation type="submission" date="2020-08" db="EMBL/GenBank/DDBJ databases">
        <title>Croceimicrobium hydrocarbonivorans gen. nov., sp. nov., a novel marine bacterium isolated from a bacterial consortium that degrades polyethylene terephthalate.</title>
        <authorList>
            <person name="Liu R."/>
        </authorList>
    </citation>
    <scope>NUCLEOTIDE SEQUENCE [LARGE SCALE GENOMIC DNA]</scope>
    <source>
        <strain evidence="2 3">A20-9</strain>
    </source>
</reference>
<dbReference type="EMBL" id="CP060139">
    <property type="protein sequence ID" value="QNR24136.1"/>
    <property type="molecule type" value="Genomic_DNA"/>
</dbReference>
<organism evidence="2 3">
    <name type="scientific">Croceimicrobium hydrocarbonivorans</name>
    <dbReference type="NCBI Taxonomy" id="2761580"/>
    <lineage>
        <taxon>Bacteria</taxon>
        <taxon>Pseudomonadati</taxon>
        <taxon>Bacteroidota</taxon>
        <taxon>Flavobacteriia</taxon>
        <taxon>Flavobacteriales</taxon>
        <taxon>Owenweeksiaceae</taxon>
        <taxon>Croceimicrobium</taxon>
    </lineage>
</organism>
<dbReference type="AlphaFoldDB" id="A0A7H0VEI8"/>
<accession>A0A7H0VEI8</accession>
<keyword evidence="3" id="KW-1185">Reference proteome</keyword>
<name>A0A7H0VEI8_9FLAO</name>
<evidence type="ECO:0000256" key="1">
    <source>
        <dbReference type="SAM" id="SignalP"/>
    </source>
</evidence>
<proteinExistence type="predicted"/>
<feature type="signal peptide" evidence="1">
    <location>
        <begin position="1"/>
        <end position="18"/>
    </location>
</feature>
<protein>
    <submittedName>
        <fullName evidence="2">DUF2911 domain-containing protein</fullName>
    </submittedName>
</protein>
<gene>
    <name evidence="2" type="ORF">H4K34_17465</name>
</gene>
<sequence>MKKTVLAMLAFASFAMNAQDLPAPSPFSTLEQRVGLTDFTVEYSRPGVKGREVFGDLVPDGKVWRTGANKATAIEFNTPVTFAGQLVPAGKYSLFTIPNQDTWTVILNKNTELWGADGYDEKQDVLRADVAALTTQESTETLTIDFQSIDGGKAELVIRWANKVLSLPIEVDVQAKAIANIKAALANSNEDDLWKVNRNAAIYYTRNNIDQKAALEYIEKSLKLKADNWYAHYVHGEILYALGENKKAVKAAEKAMEVGTEEANQASKEFAYGAMLEEAMEKWSSK</sequence>
<keyword evidence="1" id="KW-0732">Signal</keyword>
<evidence type="ECO:0000313" key="2">
    <source>
        <dbReference type="EMBL" id="QNR24136.1"/>
    </source>
</evidence>
<dbReference type="Proteomes" id="UP000516305">
    <property type="component" value="Chromosome"/>
</dbReference>
<dbReference type="Gene3D" id="1.25.40.10">
    <property type="entry name" value="Tetratricopeptide repeat domain"/>
    <property type="match status" value="1"/>
</dbReference>
<dbReference type="InterPro" id="IPR021314">
    <property type="entry name" value="DUF2911"/>
</dbReference>
<dbReference type="KEGG" id="chyd:H4K34_17465"/>
<dbReference type="Pfam" id="PF11138">
    <property type="entry name" value="DUF2911"/>
    <property type="match status" value="1"/>
</dbReference>